<comment type="caution">
    <text evidence="2">The sequence shown here is derived from an EMBL/GenBank/DDBJ whole genome shotgun (WGS) entry which is preliminary data.</text>
</comment>
<keyword evidence="4" id="KW-1185">Reference proteome</keyword>
<reference evidence="2 3" key="1">
    <citation type="submission" date="2018-10" db="EMBL/GenBank/DDBJ databases">
        <title>Horizontal transference of carbapenem resistance between Klebsiella pneumoniae and Kluyvera ascorbata during abdominal infection: a case report.</title>
        <authorList>
            <person name="Raro O.H.F."/>
            <person name="Lima-Morales D."/>
            <person name="Barth A.L."/>
            <person name="Paim T.G.S."/>
            <person name="Mott M.P."/>
            <person name="Riche C.V.W."/>
            <person name="Teixeira U.F."/>
            <person name="Waechter F."/>
            <person name="Dias C.A.G."/>
        </authorList>
    </citation>
    <scope>NUCLEOTIDE SEQUENCE [LARGE SCALE GENOMIC DNA]</scope>
    <source>
        <strain evidence="2 3">OT2</strain>
    </source>
</reference>
<gene>
    <name evidence="2" type="ORF">EB837_23355</name>
    <name evidence="1" type="ORF">V4836_23580</name>
</gene>
<dbReference type="RefSeq" id="WP_035894623.1">
    <property type="nucleotide sequence ID" value="NZ_AP022665.1"/>
</dbReference>
<reference evidence="1 4" key="2">
    <citation type="submission" date="2023-10" db="EMBL/GenBank/DDBJ databases">
        <title>Wastewater isolates of ESBL- and carbapenemase-producing Gram-negative bacteria from New Zealand.</title>
        <authorList>
            <person name="Straub C."/>
            <person name="Weaver L."/>
            <person name="Cornelius A."/>
            <person name="Mcgill E."/>
            <person name="Dyet K."/>
            <person name="White L."/>
            <person name="Pattis I."/>
        </authorList>
    </citation>
    <scope>NUCLEOTIDE SEQUENCE [LARGE SCALE GENOMIC DNA]</scope>
    <source>
        <strain evidence="1 4">ESBL09</strain>
    </source>
</reference>
<evidence type="ECO:0000313" key="4">
    <source>
        <dbReference type="Proteomes" id="UP001331691"/>
    </source>
</evidence>
<evidence type="ECO:0000313" key="1">
    <source>
        <dbReference type="EMBL" id="MEE9657046.1"/>
    </source>
</evidence>
<name>A0A378GK15_9ENTR</name>
<evidence type="ECO:0000313" key="3">
    <source>
        <dbReference type="Proteomes" id="UP000268051"/>
    </source>
</evidence>
<protein>
    <submittedName>
        <fullName evidence="2">Uncharacterized protein</fullName>
    </submittedName>
</protein>
<dbReference type="EMBL" id="RHFN01000037">
    <property type="protein sequence ID" value="ROU09902.1"/>
    <property type="molecule type" value="Genomic_DNA"/>
</dbReference>
<dbReference type="Proteomes" id="UP001331691">
    <property type="component" value="Unassembled WGS sequence"/>
</dbReference>
<organism evidence="2 3">
    <name type="scientific">Kluyvera ascorbata</name>
    <dbReference type="NCBI Taxonomy" id="51288"/>
    <lineage>
        <taxon>Bacteria</taxon>
        <taxon>Pseudomonadati</taxon>
        <taxon>Pseudomonadota</taxon>
        <taxon>Gammaproteobacteria</taxon>
        <taxon>Enterobacterales</taxon>
        <taxon>Enterobacteriaceae</taxon>
        <taxon>Kluyvera</taxon>
    </lineage>
</organism>
<dbReference type="GeneID" id="85160898"/>
<sequence length="59" mass="6280">MFAPGSLVQPKMGGPKLKVIEVHEDSIVAVQANDENGKQYTLKAADVAPYSEEGDFGVC</sequence>
<accession>A0A378GK15</accession>
<dbReference type="OrthoDB" id="6429330at2"/>
<proteinExistence type="predicted"/>
<evidence type="ECO:0000313" key="2">
    <source>
        <dbReference type="EMBL" id="ROU09902.1"/>
    </source>
</evidence>
<dbReference type="AlphaFoldDB" id="A0A378GK15"/>
<dbReference type="Proteomes" id="UP000268051">
    <property type="component" value="Unassembled WGS sequence"/>
</dbReference>
<dbReference type="EMBL" id="JAZKKV010000001">
    <property type="protein sequence ID" value="MEE9657046.1"/>
    <property type="molecule type" value="Genomic_DNA"/>
</dbReference>